<reference evidence="2 3" key="1">
    <citation type="submission" date="2019-03" db="EMBL/GenBank/DDBJ databases">
        <title>Rhodosporidium diobovatum UCD-FST 08-225 genome sequencing, assembly, and annotation.</title>
        <authorList>
            <person name="Fakankun I.U."/>
            <person name="Fristensky B."/>
            <person name="Levin D.B."/>
        </authorList>
    </citation>
    <scope>NUCLEOTIDE SEQUENCE [LARGE SCALE GENOMIC DNA]</scope>
    <source>
        <strain evidence="2 3">UCD-FST 08-225</strain>
    </source>
</reference>
<feature type="compositionally biased region" description="Low complexity" evidence="1">
    <location>
        <begin position="620"/>
        <end position="654"/>
    </location>
</feature>
<feature type="compositionally biased region" description="Basic and acidic residues" evidence="1">
    <location>
        <begin position="161"/>
        <end position="170"/>
    </location>
</feature>
<feature type="compositionally biased region" description="Basic and acidic residues" evidence="1">
    <location>
        <begin position="7"/>
        <end position="28"/>
    </location>
</feature>
<feature type="compositionally biased region" description="Polar residues" evidence="1">
    <location>
        <begin position="748"/>
        <end position="757"/>
    </location>
</feature>
<feature type="compositionally biased region" description="Polar residues" evidence="1">
    <location>
        <begin position="325"/>
        <end position="338"/>
    </location>
</feature>
<feature type="region of interest" description="Disordered" evidence="1">
    <location>
        <begin position="1"/>
        <end position="110"/>
    </location>
</feature>
<proteinExistence type="predicted"/>
<protein>
    <submittedName>
        <fullName evidence="2">Uncharacterized protein</fullName>
    </submittedName>
</protein>
<feature type="region of interest" description="Disordered" evidence="1">
    <location>
        <begin position="320"/>
        <end position="467"/>
    </location>
</feature>
<dbReference type="AlphaFoldDB" id="A0A5C5FR96"/>
<organism evidence="2 3">
    <name type="scientific">Rhodotorula diobovata</name>
    <dbReference type="NCBI Taxonomy" id="5288"/>
    <lineage>
        <taxon>Eukaryota</taxon>
        <taxon>Fungi</taxon>
        <taxon>Dikarya</taxon>
        <taxon>Basidiomycota</taxon>
        <taxon>Pucciniomycotina</taxon>
        <taxon>Microbotryomycetes</taxon>
        <taxon>Sporidiobolales</taxon>
        <taxon>Sporidiobolaceae</taxon>
        <taxon>Rhodotorula</taxon>
    </lineage>
</organism>
<comment type="caution">
    <text evidence="2">The sequence shown here is derived from an EMBL/GenBank/DDBJ whole genome shotgun (WGS) entry which is preliminary data.</text>
</comment>
<dbReference type="STRING" id="5288.A0A5C5FR96"/>
<accession>A0A5C5FR96</accession>
<feature type="region of interest" description="Disordered" evidence="1">
    <location>
        <begin position="151"/>
        <end position="206"/>
    </location>
</feature>
<evidence type="ECO:0000256" key="1">
    <source>
        <dbReference type="SAM" id="MobiDB-lite"/>
    </source>
</evidence>
<feature type="compositionally biased region" description="Low complexity" evidence="1">
    <location>
        <begin position="83"/>
        <end position="100"/>
    </location>
</feature>
<feature type="compositionally biased region" description="Low complexity" evidence="1">
    <location>
        <begin position="172"/>
        <end position="183"/>
    </location>
</feature>
<feature type="region of interest" description="Disordered" evidence="1">
    <location>
        <begin position="236"/>
        <end position="298"/>
    </location>
</feature>
<feature type="compositionally biased region" description="Basic and acidic residues" evidence="1">
    <location>
        <begin position="46"/>
        <end position="82"/>
    </location>
</feature>
<feature type="compositionally biased region" description="Low complexity" evidence="1">
    <location>
        <begin position="339"/>
        <end position="367"/>
    </location>
</feature>
<feature type="compositionally biased region" description="Basic and acidic residues" evidence="1">
    <location>
        <begin position="717"/>
        <end position="727"/>
    </location>
</feature>
<gene>
    <name evidence="2" type="ORF">DMC30DRAFT_308489</name>
</gene>
<feature type="compositionally biased region" description="Low complexity" evidence="1">
    <location>
        <begin position="250"/>
        <end position="264"/>
    </location>
</feature>
<evidence type="ECO:0000313" key="2">
    <source>
        <dbReference type="EMBL" id="TNY19330.1"/>
    </source>
</evidence>
<dbReference type="OrthoDB" id="2529149at2759"/>
<keyword evidence="3" id="KW-1185">Reference proteome</keyword>
<feature type="compositionally biased region" description="Basic and acidic residues" evidence="1">
    <location>
        <begin position="666"/>
        <end position="675"/>
    </location>
</feature>
<evidence type="ECO:0000313" key="3">
    <source>
        <dbReference type="Proteomes" id="UP000311382"/>
    </source>
</evidence>
<dbReference type="Proteomes" id="UP000311382">
    <property type="component" value="Unassembled WGS sequence"/>
</dbReference>
<name>A0A5C5FR96_9BASI</name>
<feature type="compositionally biased region" description="Polar residues" evidence="1">
    <location>
        <begin position="388"/>
        <end position="400"/>
    </location>
</feature>
<sequence>MAHRAKAHDAPAWHDSADEGVPRYDPHAYSDSAGGLGGDPVTSLLHPDDARERFTYPDSDERAWRGKAEVEEWRSSQIERRSSVAASTMSRRSSTRGTGSQDTLGGLTEADLARMSDAEIAQHHFRLAQQHLEAAQRLALAAVDAPNRYARSNQSSIGSSRDPHTRHGFEQDSASSSAYDDSSNGPDEAGRSPVSPVSSLGQDLRRLSINQHLSSSWDERRRASLSTAGSANAIEASAHGLPSPPPLQYSTSPSSISLRSAPALSRRRKGDGSLNLPQRPEPPPRRATVGASSTMPPFESASALVPSLYGGGVPPGVADRLGVRSASTGTSPSESLAVSRTTSSSSSSRSPTARSIEAGSSFPAAEEGSGGGAFEDDGDDGRSDFFDAQSTISHVTNSPLPSYADPYERPAVPSIPEQYMRPAPSAPPASTPGDEHRSLLPSPETPSDDFHGFRPRRAVSTASPQTRQVIEPFAPAASLPSLQPPLLARGPVYAQPVASLNGAQPHSYIMGADGQAIPVYSAPAGPYLRADPPAPRSTLPIHSQPLQFDHSLPYAQQSQTQAPRGPVITTAGVHPTLAAGVSPLQPFSPHASPIAPSILPALTSQPSTASFAPFVGVVPRPSSPSASSTTTHTARAPSISARSRMASLRAAVRSPHVRFMSPTPEARSRAVREPSEPDPPPSRPQRSGRNGSSTSGGAGARGRKGFFGATPSAGDALRFERQAEERQPQVPQVDYESEADRRKRQGDAIQQSLDMLL</sequence>
<dbReference type="EMBL" id="SOZI01000099">
    <property type="protein sequence ID" value="TNY19330.1"/>
    <property type="molecule type" value="Genomic_DNA"/>
</dbReference>
<feature type="compositionally biased region" description="Low complexity" evidence="1">
    <location>
        <begin position="684"/>
        <end position="693"/>
    </location>
</feature>
<feature type="region of interest" description="Disordered" evidence="1">
    <location>
        <begin position="620"/>
        <end position="757"/>
    </location>
</feature>